<gene>
    <name evidence="2" type="ORF">JOF34_001981</name>
</gene>
<evidence type="ECO:0000313" key="3">
    <source>
        <dbReference type="Proteomes" id="UP001519362"/>
    </source>
</evidence>
<dbReference type="SUPFAM" id="SSF53300">
    <property type="entry name" value="vWA-like"/>
    <property type="match status" value="1"/>
</dbReference>
<sequence length="557" mass="58835">MQSSLHFGGAGVAETPTKSFGKRLQLAALTALNVLLVVAAIVIVSKLLTHGVGEQPVGAVAAAESCEARDSVRVVADPKIAGALEHIAAKVRENDCISVDIVEEDSDHTAVRLGAGQDLEFDAWVPDSDLWLLRAEELANVSGEEITVTTRDVVASTPIVLAGTESTAMALETLEVTWQGISDGIVSVVLPDPAGAAASVAALSALQHAVGDDFTAFTALVMRLHSNMVDASQDGLEAVSESDRPTIAITTEQMVRAYSDGAPTPLVSVYHPDVSTASAVPLATADNVSDDTSHALGVLIEAIHASPELLAEHGFRDASGQAHHMAENEVIVPVSAESHIDVLDTWGQLTAPSRMLSVIDVSGSMNDVVGGNTRRIDLFSEAAVLAVNALPDNTDMATWIFSSGRDGDKPWEEIVSFGSLGDPQHRQLTIDTARDLEHRVVGGTGLYDTVLDAMRFMRESYEPDKVNLILLNTDGVNEDHIGVELPELLDELHVLHDPENPVVVIAVGYGPDTDQQVLTQIAEATGGAAYHALHPTDIAQVLMEAVTQRACRPDCGG</sequence>
<dbReference type="InterPro" id="IPR002035">
    <property type="entry name" value="VWF_A"/>
</dbReference>
<organism evidence="2 3">
    <name type="scientific">Microbacterium amylolyticum</name>
    <dbReference type="NCBI Taxonomy" id="936337"/>
    <lineage>
        <taxon>Bacteria</taxon>
        <taxon>Bacillati</taxon>
        <taxon>Actinomycetota</taxon>
        <taxon>Actinomycetes</taxon>
        <taxon>Micrococcales</taxon>
        <taxon>Microbacteriaceae</taxon>
        <taxon>Microbacterium</taxon>
    </lineage>
</organism>
<dbReference type="InterPro" id="IPR036465">
    <property type="entry name" value="vWFA_dom_sf"/>
</dbReference>
<dbReference type="PROSITE" id="PS50234">
    <property type="entry name" value="VWFA"/>
    <property type="match status" value="1"/>
</dbReference>
<dbReference type="Pfam" id="PF13531">
    <property type="entry name" value="SBP_bac_11"/>
    <property type="match status" value="1"/>
</dbReference>
<evidence type="ECO:0000259" key="1">
    <source>
        <dbReference type="PROSITE" id="PS50234"/>
    </source>
</evidence>
<evidence type="ECO:0000313" key="2">
    <source>
        <dbReference type="EMBL" id="MBP2437395.1"/>
    </source>
</evidence>
<proteinExistence type="predicted"/>
<keyword evidence="3" id="KW-1185">Reference proteome</keyword>
<protein>
    <recommendedName>
        <fullName evidence="1">VWFA domain-containing protein</fullName>
    </recommendedName>
</protein>
<dbReference type="Proteomes" id="UP001519362">
    <property type="component" value="Unassembled WGS sequence"/>
</dbReference>
<accession>A0ABS4ZJC4</accession>
<name>A0ABS4ZJC4_9MICO</name>
<feature type="domain" description="VWFA" evidence="1">
    <location>
        <begin position="354"/>
        <end position="550"/>
    </location>
</feature>
<dbReference type="Gene3D" id="3.40.50.410">
    <property type="entry name" value="von Willebrand factor, type A domain"/>
    <property type="match status" value="1"/>
</dbReference>
<dbReference type="RefSeq" id="WP_210007960.1">
    <property type="nucleotide sequence ID" value="NZ_JAGIOL010000001.1"/>
</dbReference>
<comment type="caution">
    <text evidence="2">The sequence shown here is derived from an EMBL/GenBank/DDBJ whole genome shotgun (WGS) entry which is preliminary data.</text>
</comment>
<reference evidence="2 3" key="1">
    <citation type="submission" date="2021-03" db="EMBL/GenBank/DDBJ databases">
        <title>Sequencing the genomes of 1000 actinobacteria strains.</title>
        <authorList>
            <person name="Klenk H.-P."/>
        </authorList>
    </citation>
    <scope>NUCLEOTIDE SEQUENCE [LARGE SCALE GENOMIC DNA]</scope>
    <source>
        <strain evidence="2 3">DSM 24221</strain>
    </source>
</reference>
<dbReference type="EMBL" id="JAGIOL010000001">
    <property type="protein sequence ID" value="MBP2437395.1"/>
    <property type="molecule type" value="Genomic_DNA"/>
</dbReference>